<keyword evidence="7" id="KW-0949">S-adenosyl-L-methionine</keyword>
<feature type="binding site" evidence="14">
    <location>
        <position position="128"/>
    </location>
    <ligand>
        <name>[4Fe-4S] cluster</name>
        <dbReference type="ChEBI" id="CHEBI:49883"/>
        <note>4Fe-4S-S-AdoMet</note>
    </ligand>
</feature>
<dbReference type="InterPro" id="IPR022462">
    <property type="entry name" value="EpmB"/>
</dbReference>
<evidence type="ECO:0000256" key="8">
    <source>
        <dbReference type="ARBA" id="ARBA00022723"/>
    </source>
</evidence>
<accession>A0A432Z7G6</accession>
<dbReference type="NCBIfam" id="TIGR03821">
    <property type="entry name" value="EFP_modif_epmB"/>
    <property type="match status" value="1"/>
</dbReference>
<comment type="catalytic activity">
    <reaction evidence="1">
        <text>L-lysine = D-beta-lysine</text>
        <dbReference type="Rhea" id="RHEA:44148"/>
        <dbReference type="ChEBI" id="CHEBI:32551"/>
        <dbReference type="ChEBI" id="CHEBI:84138"/>
    </reaction>
</comment>
<evidence type="ECO:0000256" key="2">
    <source>
        <dbReference type="ARBA" id="ARBA00001933"/>
    </source>
</evidence>
<keyword evidence="8 14" id="KW-0479">Metal-binding</keyword>
<dbReference type="GO" id="GO:0046872">
    <property type="term" value="F:metal ion binding"/>
    <property type="evidence" value="ECO:0007669"/>
    <property type="project" value="UniProtKB-KW"/>
</dbReference>
<sequence length="345" mass="38953">MSQTQIATRPDWRLEIQRAYTNPELLLTNLGLEPAQFHADCKARALFPMRVPRPFVELMQQGNRDDPLLLQVLPRSQEFDQAEGYTDDPLGEVSDNVLTDEVDGLLHKYRSRVLLILKGGCAVNCRYCFRRHFPYQDIRFNQRQLQQTLDYLSSHPEVNEVILSGGDPLMASDAQLKSIIEQLASVATLKRIRIHSRLPVVIPSRLTRQLKELLVSTRLKPILVIHANHGNELSDTLEQHLDDYNQAGILLLNQSVLLAGINDSSSALSSLSERLFAANVLPYYLHQLDKVTGAAHFEVSDYRAQQIWQEMNQALPGFLVPKLVREVAGEHSKTPIMPPGPVSIT</sequence>
<feature type="domain" description="Radical SAM core" evidence="16">
    <location>
        <begin position="107"/>
        <end position="330"/>
    </location>
</feature>
<dbReference type="InterPro" id="IPR058240">
    <property type="entry name" value="rSAM_sf"/>
</dbReference>
<comment type="cofactor">
    <cofactor evidence="2 15">
        <name>pyridoxal 5'-phosphate</name>
        <dbReference type="ChEBI" id="CHEBI:597326"/>
    </cofactor>
</comment>
<dbReference type="PIRSF" id="PIRSF004911">
    <property type="entry name" value="DUF160"/>
    <property type="match status" value="1"/>
</dbReference>
<evidence type="ECO:0000256" key="11">
    <source>
        <dbReference type="ARBA" id="ARBA00023014"/>
    </source>
</evidence>
<dbReference type="InterPro" id="IPR013785">
    <property type="entry name" value="Aldolase_TIM"/>
</dbReference>
<feature type="modified residue" description="N6-(pyridoxal phosphate)lysine" evidence="15">
    <location>
        <position position="333"/>
    </location>
</feature>
<dbReference type="InterPro" id="IPR007197">
    <property type="entry name" value="rSAM"/>
</dbReference>
<dbReference type="SFLD" id="SFLDS00029">
    <property type="entry name" value="Radical_SAM"/>
    <property type="match status" value="1"/>
</dbReference>
<gene>
    <name evidence="17" type="primary">epmB</name>
    <name evidence="17" type="ORF">CWI81_12185</name>
</gene>
<proteinExistence type="inferred from homology"/>
<evidence type="ECO:0000256" key="13">
    <source>
        <dbReference type="ARBA" id="ARBA00030756"/>
    </source>
</evidence>
<comment type="cofactor">
    <cofactor evidence="3">
        <name>[4Fe-4S] cluster</name>
        <dbReference type="ChEBI" id="CHEBI:49883"/>
    </cofactor>
</comment>
<evidence type="ECO:0000256" key="3">
    <source>
        <dbReference type="ARBA" id="ARBA00001966"/>
    </source>
</evidence>
<dbReference type="NCBIfam" id="TIGR00238">
    <property type="entry name" value="KamA family radical SAM protein"/>
    <property type="match status" value="1"/>
</dbReference>
<dbReference type="GO" id="GO:0051539">
    <property type="term" value="F:4 iron, 4 sulfur cluster binding"/>
    <property type="evidence" value="ECO:0007669"/>
    <property type="project" value="UniProtKB-KW"/>
</dbReference>
<comment type="caution">
    <text evidence="17">The sequence shown here is derived from an EMBL/GenBank/DDBJ whole genome shotgun (WGS) entry which is preliminary data.</text>
</comment>
<dbReference type="AlphaFoldDB" id="A0A432Z7G6"/>
<evidence type="ECO:0000256" key="15">
    <source>
        <dbReference type="PIRSR" id="PIRSR603739-50"/>
    </source>
</evidence>
<evidence type="ECO:0000313" key="18">
    <source>
        <dbReference type="Proteomes" id="UP000287908"/>
    </source>
</evidence>
<organism evidence="17 18">
    <name type="scientific">Idiomarina seosinensis</name>
    <dbReference type="NCBI Taxonomy" id="281739"/>
    <lineage>
        <taxon>Bacteria</taxon>
        <taxon>Pseudomonadati</taxon>
        <taxon>Pseudomonadota</taxon>
        <taxon>Gammaproteobacteria</taxon>
        <taxon>Alteromonadales</taxon>
        <taxon>Idiomarinaceae</taxon>
        <taxon>Idiomarina</taxon>
    </lineage>
</organism>
<keyword evidence="6 14" id="KW-0004">4Fe-4S</keyword>
<dbReference type="RefSeq" id="WP_126785574.1">
    <property type="nucleotide sequence ID" value="NZ_PIQF01000004.1"/>
</dbReference>
<evidence type="ECO:0000256" key="4">
    <source>
        <dbReference type="ARBA" id="ARBA00008703"/>
    </source>
</evidence>
<keyword evidence="18" id="KW-1185">Reference proteome</keyword>
<dbReference type="EMBL" id="PIQF01000004">
    <property type="protein sequence ID" value="RUO73773.1"/>
    <property type="molecule type" value="Genomic_DNA"/>
</dbReference>
<evidence type="ECO:0000256" key="5">
    <source>
        <dbReference type="ARBA" id="ARBA00022363"/>
    </source>
</evidence>
<dbReference type="InterPro" id="IPR003739">
    <property type="entry name" value="Lys_aminomutase/Glu_NH3_mut"/>
</dbReference>
<reference evidence="17 18" key="1">
    <citation type="journal article" date="2011" name="Front. Microbiol.">
        <title>Genomic signatures of strain selection and enhancement in Bacillus atrophaeus var. globigii, a historical biowarfare simulant.</title>
        <authorList>
            <person name="Gibbons H.S."/>
            <person name="Broomall S.M."/>
            <person name="McNew L.A."/>
            <person name="Daligault H."/>
            <person name="Chapman C."/>
            <person name="Bruce D."/>
            <person name="Karavis M."/>
            <person name="Krepps M."/>
            <person name="McGregor P.A."/>
            <person name="Hong C."/>
            <person name="Park K.H."/>
            <person name="Akmal A."/>
            <person name="Feldman A."/>
            <person name="Lin J.S."/>
            <person name="Chang W.E."/>
            <person name="Higgs B.W."/>
            <person name="Demirev P."/>
            <person name="Lindquist J."/>
            <person name="Liem A."/>
            <person name="Fochler E."/>
            <person name="Read T.D."/>
            <person name="Tapia R."/>
            <person name="Johnson S."/>
            <person name="Bishop-Lilly K.A."/>
            <person name="Detter C."/>
            <person name="Han C."/>
            <person name="Sozhamannan S."/>
            <person name="Rosenzweig C.N."/>
            <person name="Skowronski E.W."/>
        </authorList>
    </citation>
    <scope>NUCLEOTIDE SEQUENCE [LARGE SCALE GENOMIC DNA]</scope>
    <source>
        <strain evidence="17 18">CL-SP19</strain>
    </source>
</reference>
<evidence type="ECO:0000256" key="1">
    <source>
        <dbReference type="ARBA" id="ARBA00001352"/>
    </source>
</evidence>
<evidence type="ECO:0000259" key="16">
    <source>
        <dbReference type="PROSITE" id="PS51918"/>
    </source>
</evidence>
<dbReference type="Gene3D" id="3.20.20.70">
    <property type="entry name" value="Aldolase class I"/>
    <property type="match status" value="1"/>
</dbReference>
<dbReference type="SFLD" id="SFLDG01070">
    <property type="entry name" value="PLP-dependent"/>
    <property type="match status" value="1"/>
</dbReference>
<evidence type="ECO:0000313" key="17">
    <source>
        <dbReference type="EMBL" id="RUO73773.1"/>
    </source>
</evidence>
<dbReference type="Pfam" id="PF04055">
    <property type="entry name" value="Radical_SAM"/>
    <property type="match status" value="1"/>
</dbReference>
<evidence type="ECO:0000256" key="6">
    <source>
        <dbReference type="ARBA" id="ARBA00022485"/>
    </source>
</evidence>
<keyword evidence="9 15" id="KW-0663">Pyridoxal phosphate</keyword>
<evidence type="ECO:0000256" key="7">
    <source>
        <dbReference type="ARBA" id="ARBA00022691"/>
    </source>
</evidence>
<dbReference type="Proteomes" id="UP000287908">
    <property type="component" value="Unassembled WGS sequence"/>
</dbReference>
<evidence type="ECO:0000256" key="9">
    <source>
        <dbReference type="ARBA" id="ARBA00022898"/>
    </source>
</evidence>
<feature type="binding site" evidence="14">
    <location>
        <position position="125"/>
    </location>
    <ligand>
        <name>[4Fe-4S] cluster</name>
        <dbReference type="ChEBI" id="CHEBI:49883"/>
        <note>4Fe-4S-S-AdoMet</note>
    </ligand>
</feature>
<comment type="similarity">
    <text evidence="4">Belongs to the radical SAM superfamily. KamA family.</text>
</comment>
<keyword evidence="10" id="KW-0408">Iron</keyword>
<dbReference type="GO" id="GO:0016853">
    <property type="term" value="F:isomerase activity"/>
    <property type="evidence" value="ECO:0007669"/>
    <property type="project" value="UniProtKB-KW"/>
</dbReference>
<dbReference type="CDD" id="cd01335">
    <property type="entry name" value="Radical_SAM"/>
    <property type="match status" value="1"/>
</dbReference>
<evidence type="ECO:0000256" key="14">
    <source>
        <dbReference type="PIRSR" id="PIRSR004911-1"/>
    </source>
</evidence>
<evidence type="ECO:0000256" key="10">
    <source>
        <dbReference type="ARBA" id="ARBA00023004"/>
    </source>
</evidence>
<feature type="binding site" evidence="14">
    <location>
        <position position="121"/>
    </location>
    <ligand>
        <name>[4Fe-4S] cluster</name>
        <dbReference type="ChEBI" id="CHEBI:49883"/>
        <note>4Fe-4S-S-AdoMet</note>
    </ligand>
</feature>
<dbReference type="SFLD" id="SFLDF00314">
    <property type="entry name" value="L-lysine_2_3-aminomutase_(yjeK"/>
    <property type="match status" value="1"/>
</dbReference>
<dbReference type="SUPFAM" id="SSF102114">
    <property type="entry name" value="Radical SAM enzymes"/>
    <property type="match status" value="1"/>
</dbReference>
<dbReference type="OrthoDB" id="9770937at2"/>
<keyword evidence="12" id="KW-0413">Isomerase</keyword>
<name>A0A432Z7G6_9GAMM</name>
<keyword evidence="11 14" id="KW-0411">Iron-sulfur</keyword>
<dbReference type="PANTHER" id="PTHR30538">
    <property type="entry name" value="LYSINE 2,3-AMINOMUTASE-RELATED"/>
    <property type="match status" value="1"/>
</dbReference>
<dbReference type="PROSITE" id="PS51918">
    <property type="entry name" value="RADICAL_SAM"/>
    <property type="match status" value="1"/>
</dbReference>
<evidence type="ECO:0000256" key="12">
    <source>
        <dbReference type="ARBA" id="ARBA00023235"/>
    </source>
</evidence>
<dbReference type="PANTHER" id="PTHR30538:SF1">
    <property type="entry name" value="L-LYSINE 2,3-AMINOMUTASE"/>
    <property type="match status" value="1"/>
</dbReference>
<protein>
    <recommendedName>
        <fullName evidence="5">L-lysine 2,3-aminomutase</fullName>
    </recommendedName>
    <alternativeName>
        <fullName evidence="13">EF-P post-translational modification enzyme B</fullName>
    </alternativeName>
</protein>